<keyword evidence="1" id="KW-1133">Transmembrane helix</keyword>
<dbReference type="Pfam" id="PF04235">
    <property type="entry name" value="DUF418"/>
    <property type="match status" value="1"/>
</dbReference>
<keyword evidence="4" id="KW-1185">Reference proteome</keyword>
<evidence type="ECO:0000313" key="3">
    <source>
        <dbReference type="EMBL" id="MFC5856182.1"/>
    </source>
</evidence>
<name>A0ABW1E5P7_9ACTN</name>
<protein>
    <submittedName>
        <fullName evidence="3">DUF418 domain-containing protein</fullName>
    </submittedName>
</protein>
<dbReference type="Proteomes" id="UP001596180">
    <property type="component" value="Unassembled WGS sequence"/>
</dbReference>
<proteinExistence type="predicted"/>
<dbReference type="RefSeq" id="WP_381370478.1">
    <property type="nucleotide sequence ID" value="NZ_JBHSOA010000095.1"/>
</dbReference>
<keyword evidence="1" id="KW-0472">Membrane</keyword>
<dbReference type="EMBL" id="JBHSOA010000095">
    <property type="protein sequence ID" value="MFC5856182.1"/>
    <property type="molecule type" value="Genomic_DNA"/>
</dbReference>
<evidence type="ECO:0000313" key="4">
    <source>
        <dbReference type="Proteomes" id="UP001596180"/>
    </source>
</evidence>
<feature type="transmembrane region" description="Helical" evidence="1">
    <location>
        <begin position="69"/>
        <end position="89"/>
    </location>
</feature>
<feature type="transmembrane region" description="Helical" evidence="1">
    <location>
        <begin position="6"/>
        <end position="23"/>
    </location>
</feature>
<reference evidence="4" key="1">
    <citation type="journal article" date="2019" name="Int. J. Syst. Evol. Microbiol.">
        <title>The Global Catalogue of Microorganisms (GCM) 10K type strain sequencing project: providing services to taxonomists for standard genome sequencing and annotation.</title>
        <authorList>
            <consortium name="The Broad Institute Genomics Platform"/>
            <consortium name="The Broad Institute Genome Sequencing Center for Infectious Disease"/>
            <person name="Wu L."/>
            <person name="Ma J."/>
        </authorList>
    </citation>
    <scope>NUCLEOTIDE SEQUENCE [LARGE SCALE GENOMIC DNA]</scope>
    <source>
        <strain evidence="4">JCM 10411</strain>
    </source>
</reference>
<organism evidence="3 4">
    <name type="scientific">Streptomyces chlorus</name>
    <dbReference type="NCBI Taxonomy" id="887452"/>
    <lineage>
        <taxon>Bacteria</taxon>
        <taxon>Bacillati</taxon>
        <taxon>Actinomycetota</taxon>
        <taxon>Actinomycetes</taxon>
        <taxon>Kitasatosporales</taxon>
        <taxon>Streptomycetaceae</taxon>
        <taxon>Streptomyces</taxon>
    </lineage>
</organism>
<keyword evidence="1" id="KW-0812">Transmembrane</keyword>
<evidence type="ECO:0000256" key="1">
    <source>
        <dbReference type="SAM" id="Phobius"/>
    </source>
</evidence>
<dbReference type="InterPro" id="IPR052529">
    <property type="entry name" value="Bact_Transport_Assoc"/>
</dbReference>
<dbReference type="InterPro" id="IPR007349">
    <property type="entry name" value="DUF418"/>
</dbReference>
<evidence type="ECO:0000259" key="2">
    <source>
        <dbReference type="Pfam" id="PF04235"/>
    </source>
</evidence>
<dbReference type="PANTHER" id="PTHR30590">
    <property type="entry name" value="INNER MEMBRANE PROTEIN"/>
    <property type="match status" value="1"/>
</dbReference>
<gene>
    <name evidence="3" type="ORF">ACFPZI_31755</name>
</gene>
<feature type="domain" description="DUF418" evidence="2">
    <location>
        <begin position="7"/>
        <end position="111"/>
    </location>
</feature>
<accession>A0ABW1E5P7</accession>
<dbReference type="PANTHER" id="PTHR30590:SF2">
    <property type="entry name" value="INNER MEMBRANE PROTEIN"/>
    <property type="match status" value="1"/>
</dbReference>
<feature type="transmembrane region" description="Helical" evidence="1">
    <location>
        <begin position="44"/>
        <end position="63"/>
    </location>
</feature>
<sequence>MAAEPRPLLGGFGYAALVSLLARRLEFRRGRVVNAIAAAGQRSMTCYLAQSVIWALVFTPFLLDLSAVLTVTTTALLALATWIATVLLAHHMHRAGRRGPFEVLVRRVTYRRPV</sequence>
<comment type="caution">
    <text evidence="3">The sequence shown here is derived from an EMBL/GenBank/DDBJ whole genome shotgun (WGS) entry which is preliminary data.</text>
</comment>